<dbReference type="SUPFAM" id="SSF161098">
    <property type="entry name" value="MetI-like"/>
    <property type="match status" value="1"/>
</dbReference>
<dbReference type="NCBIfam" id="TIGR01726">
    <property type="entry name" value="HEQRo_perm_3TM"/>
    <property type="match status" value="1"/>
</dbReference>
<dbReference type="InterPro" id="IPR035906">
    <property type="entry name" value="MetI-like_sf"/>
</dbReference>
<dbReference type="EMBL" id="JYFN01000005">
    <property type="protein sequence ID" value="KJE24669.1"/>
    <property type="molecule type" value="Genomic_DNA"/>
</dbReference>
<dbReference type="GO" id="GO:0022857">
    <property type="term" value="F:transmembrane transporter activity"/>
    <property type="evidence" value="ECO:0007669"/>
    <property type="project" value="InterPro"/>
</dbReference>
<dbReference type="CDD" id="cd06261">
    <property type="entry name" value="TM_PBP2"/>
    <property type="match status" value="1"/>
</dbReference>
<dbReference type="OrthoDB" id="92598at2"/>
<keyword evidence="5 7" id="KW-1133">Transmembrane helix</keyword>
<dbReference type="Proteomes" id="UP000032545">
    <property type="component" value="Unassembled WGS sequence"/>
</dbReference>
<evidence type="ECO:0000256" key="2">
    <source>
        <dbReference type="ARBA" id="ARBA00022448"/>
    </source>
</evidence>
<evidence type="ECO:0000313" key="9">
    <source>
        <dbReference type="EMBL" id="KJE24669.1"/>
    </source>
</evidence>
<dbReference type="InterPro" id="IPR043429">
    <property type="entry name" value="ArtM/GltK/GlnP/TcyL/YhdX-like"/>
</dbReference>
<evidence type="ECO:0000256" key="7">
    <source>
        <dbReference type="RuleBase" id="RU363032"/>
    </source>
</evidence>
<evidence type="ECO:0000256" key="6">
    <source>
        <dbReference type="ARBA" id="ARBA00023136"/>
    </source>
</evidence>
<dbReference type="PROSITE" id="PS50928">
    <property type="entry name" value="ABC_TM1"/>
    <property type="match status" value="1"/>
</dbReference>
<evidence type="ECO:0000313" key="10">
    <source>
        <dbReference type="Proteomes" id="UP000032545"/>
    </source>
</evidence>
<protein>
    <submittedName>
        <fullName evidence="9">Amino acid ABC transporter membrane protein 2, PAAT family</fullName>
    </submittedName>
</protein>
<dbReference type="Gene3D" id="1.10.3720.10">
    <property type="entry name" value="MetI-like"/>
    <property type="match status" value="1"/>
</dbReference>
<dbReference type="PANTHER" id="PTHR30614">
    <property type="entry name" value="MEMBRANE COMPONENT OF AMINO ACID ABC TRANSPORTER"/>
    <property type="match status" value="1"/>
</dbReference>
<feature type="transmembrane region" description="Helical" evidence="7">
    <location>
        <begin position="20"/>
        <end position="43"/>
    </location>
</feature>
<dbReference type="Pfam" id="PF00528">
    <property type="entry name" value="BPD_transp_1"/>
    <property type="match status" value="1"/>
</dbReference>
<feature type="transmembrane region" description="Helical" evidence="7">
    <location>
        <begin position="200"/>
        <end position="219"/>
    </location>
</feature>
<feature type="transmembrane region" description="Helical" evidence="7">
    <location>
        <begin position="74"/>
        <end position="94"/>
    </location>
</feature>
<dbReference type="AlphaFoldDB" id="A0A0D8BL06"/>
<feature type="transmembrane region" description="Helical" evidence="7">
    <location>
        <begin position="139"/>
        <end position="158"/>
    </location>
</feature>
<feature type="transmembrane region" description="Helical" evidence="7">
    <location>
        <begin position="239"/>
        <end position="260"/>
    </location>
</feature>
<comment type="caution">
    <text evidence="9">The sequence shown here is derived from an EMBL/GenBank/DDBJ whole genome shotgun (WGS) entry which is preliminary data.</text>
</comment>
<evidence type="ECO:0000259" key="8">
    <source>
        <dbReference type="PROSITE" id="PS50928"/>
    </source>
</evidence>
<keyword evidence="6 7" id="KW-0472">Membrane</keyword>
<keyword evidence="4 7" id="KW-0812">Transmembrane</keyword>
<evidence type="ECO:0000256" key="1">
    <source>
        <dbReference type="ARBA" id="ARBA00004651"/>
    </source>
</evidence>
<dbReference type="InterPro" id="IPR000515">
    <property type="entry name" value="MetI-like"/>
</dbReference>
<dbReference type="PANTHER" id="PTHR30614:SF21">
    <property type="entry name" value="AMINO ACID ABC TRANSPORTER PERMEASE"/>
    <property type="match status" value="1"/>
</dbReference>
<keyword evidence="2 7" id="KW-0813">Transport</keyword>
<evidence type="ECO:0000256" key="5">
    <source>
        <dbReference type="ARBA" id="ARBA00022989"/>
    </source>
</evidence>
<evidence type="ECO:0000256" key="3">
    <source>
        <dbReference type="ARBA" id="ARBA00022475"/>
    </source>
</evidence>
<evidence type="ECO:0000256" key="4">
    <source>
        <dbReference type="ARBA" id="ARBA00022692"/>
    </source>
</evidence>
<dbReference type="PATRIC" id="fig|1502723.3.peg.4307"/>
<name>A0A0D8BL06_9ACTN</name>
<dbReference type="RefSeq" id="WP_044883781.1">
    <property type="nucleotide sequence ID" value="NZ_JYFN01000005.1"/>
</dbReference>
<proteinExistence type="inferred from homology"/>
<organism evidence="9 10">
    <name type="scientific">Frankia torreyi</name>
    <dbReference type="NCBI Taxonomy" id="1856"/>
    <lineage>
        <taxon>Bacteria</taxon>
        <taxon>Bacillati</taxon>
        <taxon>Actinomycetota</taxon>
        <taxon>Actinomycetes</taxon>
        <taxon>Frankiales</taxon>
        <taxon>Frankiaceae</taxon>
        <taxon>Frankia</taxon>
    </lineage>
</organism>
<feature type="domain" description="ABC transmembrane type-1" evidence="8">
    <location>
        <begin position="70"/>
        <end position="260"/>
    </location>
</feature>
<keyword evidence="3" id="KW-1003">Cell membrane</keyword>
<dbReference type="GO" id="GO:0043190">
    <property type="term" value="C:ATP-binding cassette (ABC) transporter complex"/>
    <property type="evidence" value="ECO:0007669"/>
    <property type="project" value="InterPro"/>
</dbReference>
<sequence length="305" mass="32610">MSGTPIVLADPPGPRGRRRILISSIIALVVIAGLVTLALLRLASKGQLDGELWSVFVDQPDLRTLLWNGLLDTLRAALTAMVLAVILGVALAMARMSRHRAVRIPAVAVVELFRSLPVLMLILFAYLGLPALGWKLSAFWALVLGLTAYNGAVISEIFRAGIASIDRGQTEAAAALGLRPVQIFRLIQFPQAVRRMSPTLISQLVTLLKDTSLGFVIAYSELLRSGRGAVEFLGSRYALPIYTVIAVIYIVTNNLLSALARWLDRQQNRRLGGGHAELPVDGAVATGARPAAAVPEQGGPGGTRT</sequence>
<dbReference type="InterPro" id="IPR010065">
    <property type="entry name" value="AA_ABC_transptr_permease_3TM"/>
</dbReference>
<reference evidence="10" key="1">
    <citation type="submission" date="2015-02" db="EMBL/GenBank/DDBJ databases">
        <title>Draft Genome of Frankia sp. CpI1-S.</title>
        <authorList>
            <person name="Oshone R.T."/>
            <person name="Ngom M."/>
            <person name="Ghodhbane-Gtari F."/>
            <person name="Gtari M."/>
            <person name="Morris K."/>
            <person name="Thomas K."/>
            <person name="Sen A."/>
            <person name="Tisa L.S."/>
        </authorList>
    </citation>
    <scope>NUCLEOTIDE SEQUENCE [LARGE SCALE GENOMIC DNA]</scope>
    <source>
        <strain evidence="10">CpI1-S</strain>
    </source>
</reference>
<dbReference type="GO" id="GO:0006865">
    <property type="term" value="P:amino acid transport"/>
    <property type="evidence" value="ECO:0007669"/>
    <property type="project" value="TreeGrafter"/>
</dbReference>
<comment type="similarity">
    <text evidence="7">Belongs to the binding-protein-dependent transport system permease family.</text>
</comment>
<keyword evidence="10" id="KW-1185">Reference proteome</keyword>
<gene>
    <name evidence="9" type="ORF">FF36_01043</name>
</gene>
<feature type="transmembrane region" description="Helical" evidence="7">
    <location>
        <begin position="106"/>
        <end position="127"/>
    </location>
</feature>
<reference evidence="9 10" key="2">
    <citation type="journal article" date="2016" name="Genome Announc.">
        <title>Permanent Draft Genome Sequences for Two Variants of Frankia sp. Strain CpI1, the First Frankia Strain Isolated from Root Nodules of Comptonia peregrina.</title>
        <authorList>
            <person name="Oshone R."/>
            <person name="Hurst S.G.IV."/>
            <person name="Abebe-Akele F."/>
            <person name="Simpson S."/>
            <person name="Morris K."/>
            <person name="Thomas W.K."/>
            <person name="Tisa L.S."/>
        </authorList>
    </citation>
    <scope>NUCLEOTIDE SEQUENCE [LARGE SCALE GENOMIC DNA]</scope>
    <source>
        <strain evidence="10">CpI1-S</strain>
    </source>
</reference>
<accession>A0A0D8BL06</accession>
<comment type="subcellular location">
    <subcellularLocation>
        <location evidence="1 7">Cell membrane</location>
        <topology evidence="1 7">Multi-pass membrane protein</topology>
    </subcellularLocation>
</comment>